<protein>
    <submittedName>
        <fullName evidence="9">M13 family peptidase</fullName>
    </submittedName>
</protein>
<dbReference type="Pfam" id="PF01431">
    <property type="entry name" value="Peptidase_M13"/>
    <property type="match status" value="1"/>
</dbReference>
<evidence type="ECO:0000256" key="4">
    <source>
        <dbReference type="ARBA" id="ARBA00022801"/>
    </source>
</evidence>
<keyword evidence="5" id="KW-0862">Zinc</keyword>
<dbReference type="GO" id="GO:0005886">
    <property type="term" value="C:plasma membrane"/>
    <property type="evidence" value="ECO:0007669"/>
    <property type="project" value="TreeGrafter"/>
</dbReference>
<feature type="domain" description="Peptidase M13 N-terminal" evidence="8">
    <location>
        <begin position="74"/>
        <end position="458"/>
    </location>
</feature>
<dbReference type="PANTHER" id="PTHR11733">
    <property type="entry name" value="ZINC METALLOPROTEASE FAMILY M13 NEPRILYSIN-RELATED"/>
    <property type="match status" value="1"/>
</dbReference>
<evidence type="ECO:0000256" key="3">
    <source>
        <dbReference type="ARBA" id="ARBA00022723"/>
    </source>
</evidence>
<evidence type="ECO:0000313" key="9">
    <source>
        <dbReference type="EMBL" id="AZP14308.1"/>
    </source>
</evidence>
<sequence>MKNAIRFKSSAQRGELPASLRKLSLALMLALPGVLLAVPASAQQGAIVQAPAGTSTISNPTASRSGMDSRVAAGDDFNRYANGGWEDATEIPADKSSWGIFGQLSEDTDKKVLKLIEQAAQAAAGSEARKVSDFYQAYLDMASIHQLGLAPLQAQLQRIDALTNKSALSSYLGQQLRADVDPINATNLSTENLFGLWVAQGFHDHSRYTGYLLQGGLGMPDREYYVSRNPKMAALRLKYQAHIASMLGLAGVADAEAAAGRVMALETQIARSHVSREISSNVLKADTSWRKSDFVKQARGLDWDAYFAAAGLADQTSFMVWHPTALKGAAKLVAAISIDSWKDYLRFHAINQRASVLPQAFVDQKFAFYGAALNGTPEPAPRWKNAVAATNHSLGEVLGKLYAEQHFSPQAKAKVQGMVVNILAAFSQRISALDWMAASTKAEAQAKLKAMYVGVGYPDKWRDYSGLQVSATDAYGNQERAEIFAYQQAKAKLGKAVDATEWCMNPQEVNAVNMPMQNALNFPAAILQAPFFDLTASDAVNYGAIGAIIGHEISHSFDDSGAQFDAKGELRNWWSKADLAHFQKSSKALVAQYSAYKPFPDLAINGQQTLDENIADLAGLQVAYNAYRSSVTNANEASDHEFFLAYAESWRNKFREPALRNQIATNGHAPAAYRVLTVRNLDAWYPAFNVQTGQRLYLAPKARVRVW</sequence>
<evidence type="ECO:0000256" key="5">
    <source>
        <dbReference type="ARBA" id="ARBA00022833"/>
    </source>
</evidence>
<evidence type="ECO:0000313" key="10">
    <source>
        <dbReference type="Proteomes" id="UP000275663"/>
    </source>
</evidence>
<dbReference type="PANTHER" id="PTHR11733:SF211">
    <property type="entry name" value="OLIGOPEPTIDASE LIPOPROTEIN M13 FAMILY"/>
    <property type="match status" value="1"/>
</dbReference>
<dbReference type="CDD" id="cd08662">
    <property type="entry name" value="M13"/>
    <property type="match status" value="1"/>
</dbReference>
<keyword evidence="4" id="KW-0378">Hydrolase</keyword>
<proteinExistence type="predicted"/>
<keyword evidence="6" id="KW-0482">Metalloprotease</keyword>
<dbReference type="RefSeq" id="WP_126129669.1">
    <property type="nucleotide sequence ID" value="NZ_CP034464.1"/>
</dbReference>
<dbReference type="GO" id="GO:0004222">
    <property type="term" value="F:metalloendopeptidase activity"/>
    <property type="evidence" value="ECO:0007669"/>
    <property type="project" value="InterPro"/>
</dbReference>
<reference evidence="9 10" key="1">
    <citation type="journal article" date="2011" name="Int. J. Syst. Evol. Microbiol.">
        <title>Description of Undibacterium oligocarboniphilum sp. nov., isolated from purified water, and Undibacterium pigrum strain CCUG 49012 as the type strain of Undibacterium parvum sp. nov., and emended descriptions of the genus Undibacterium and the species Undibacterium pigrum.</title>
        <authorList>
            <person name="Eder W."/>
            <person name="Wanner G."/>
            <person name="Ludwig W."/>
            <person name="Busse H.J."/>
            <person name="Ziemke-Kageler F."/>
            <person name="Lang E."/>
        </authorList>
    </citation>
    <scope>NUCLEOTIDE SEQUENCE [LARGE SCALE GENOMIC DNA]</scope>
    <source>
        <strain evidence="9 10">DSM 23061</strain>
    </source>
</reference>
<dbReference type="GO" id="GO:0016485">
    <property type="term" value="P:protein processing"/>
    <property type="evidence" value="ECO:0007669"/>
    <property type="project" value="TreeGrafter"/>
</dbReference>
<dbReference type="Pfam" id="PF05649">
    <property type="entry name" value="Peptidase_M13_N"/>
    <property type="match status" value="1"/>
</dbReference>
<dbReference type="SUPFAM" id="SSF55486">
    <property type="entry name" value="Metalloproteases ('zincins'), catalytic domain"/>
    <property type="match status" value="1"/>
</dbReference>
<accession>A0A3S9HQB7</accession>
<keyword evidence="3" id="KW-0479">Metal-binding</keyword>
<evidence type="ECO:0000256" key="2">
    <source>
        <dbReference type="ARBA" id="ARBA00022670"/>
    </source>
</evidence>
<dbReference type="PROSITE" id="PS51885">
    <property type="entry name" value="NEPRILYSIN"/>
    <property type="match status" value="1"/>
</dbReference>
<evidence type="ECO:0000259" key="7">
    <source>
        <dbReference type="Pfam" id="PF01431"/>
    </source>
</evidence>
<dbReference type="Proteomes" id="UP000275663">
    <property type="component" value="Chromosome"/>
</dbReference>
<dbReference type="InterPro" id="IPR042089">
    <property type="entry name" value="Peptidase_M13_dom_2"/>
</dbReference>
<evidence type="ECO:0000259" key="8">
    <source>
        <dbReference type="Pfam" id="PF05649"/>
    </source>
</evidence>
<keyword evidence="2" id="KW-0645">Protease</keyword>
<dbReference type="InterPro" id="IPR018497">
    <property type="entry name" value="Peptidase_M13_C"/>
</dbReference>
<name>A0A3S9HQB7_9BURK</name>
<dbReference type="Gene3D" id="3.40.390.10">
    <property type="entry name" value="Collagenase (Catalytic Domain)"/>
    <property type="match status" value="1"/>
</dbReference>
<dbReference type="GO" id="GO:0046872">
    <property type="term" value="F:metal ion binding"/>
    <property type="evidence" value="ECO:0007669"/>
    <property type="project" value="UniProtKB-KW"/>
</dbReference>
<dbReference type="KEGG" id="upv:EJN92_21275"/>
<dbReference type="InterPro" id="IPR000718">
    <property type="entry name" value="Peptidase_M13"/>
</dbReference>
<dbReference type="AlphaFoldDB" id="A0A3S9HQB7"/>
<evidence type="ECO:0000256" key="6">
    <source>
        <dbReference type="ARBA" id="ARBA00023049"/>
    </source>
</evidence>
<comment type="cofactor">
    <cofactor evidence="1">
        <name>Zn(2+)</name>
        <dbReference type="ChEBI" id="CHEBI:29105"/>
    </cofactor>
</comment>
<gene>
    <name evidence="9" type="ORF">EJN92_21275</name>
</gene>
<feature type="domain" description="Peptidase M13 C-terminal" evidence="7">
    <location>
        <begin position="510"/>
        <end position="704"/>
    </location>
</feature>
<organism evidence="9 10">
    <name type="scientific">Undibacterium parvum</name>
    <dbReference type="NCBI Taxonomy" id="401471"/>
    <lineage>
        <taxon>Bacteria</taxon>
        <taxon>Pseudomonadati</taxon>
        <taxon>Pseudomonadota</taxon>
        <taxon>Betaproteobacteria</taxon>
        <taxon>Burkholderiales</taxon>
        <taxon>Oxalobacteraceae</taxon>
        <taxon>Undibacterium</taxon>
    </lineage>
</organism>
<dbReference type="OrthoDB" id="9775677at2"/>
<dbReference type="PRINTS" id="PR00786">
    <property type="entry name" value="NEPRILYSIN"/>
</dbReference>
<evidence type="ECO:0000256" key="1">
    <source>
        <dbReference type="ARBA" id="ARBA00001947"/>
    </source>
</evidence>
<keyword evidence="10" id="KW-1185">Reference proteome</keyword>
<dbReference type="Gene3D" id="1.10.1380.10">
    <property type="entry name" value="Neutral endopeptidase , domain2"/>
    <property type="match status" value="1"/>
</dbReference>
<dbReference type="InterPro" id="IPR008753">
    <property type="entry name" value="Peptidase_M13_N"/>
</dbReference>
<dbReference type="EMBL" id="CP034464">
    <property type="protein sequence ID" value="AZP14308.1"/>
    <property type="molecule type" value="Genomic_DNA"/>
</dbReference>
<dbReference type="InterPro" id="IPR024079">
    <property type="entry name" value="MetalloPept_cat_dom_sf"/>
</dbReference>